<dbReference type="InterPro" id="IPR024752">
    <property type="entry name" value="Myb/SANT-like_dom"/>
</dbReference>
<protein>
    <recommendedName>
        <fullName evidence="1">Myb/SANT-like domain-containing protein</fullName>
    </recommendedName>
</protein>
<accession>A0A2T7A781</accession>
<dbReference type="AlphaFoldDB" id="A0A2T7A781"/>
<dbReference type="Proteomes" id="UP000244722">
    <property type="component" value="Unassembled WGS sequence"/>
</dbReference>
<reference evidence="2 3" key="1">
    <citation type="submission" date="2017-04" db="EMBL/GenBank/DDBJ databases">
        <title>Draft genome sequence of Tuber borchii Vittad., a whitish edible truffle.</title>
        <authorList>
            <consortium name="DOE Joint Genome Institute"/>
            <person name="Murat C."/>
            <person name="Kuo A."/>
            <person name="Barry K.W."/>
            <person name="Clum A."/>
            <person name="Dockter R.B."/>
            <person name="Fauchery L."/>
            <person name="Iotti M."/>
            <person name="Kohler A."/>
            <person name="Labutti K."/>
            <person name="Lindquist E.A."/>
            <person name="Lipzen A."/>
            <person name="Ohm R.A."/>
            <person name="Wang M."/>
            <person name="Grigoriev I.V."/>
            <person name="Zambonelli A."/>
            <person name="Martin F.M."/>
        </authorList>
    </citation>
    <scope>NUCLEOTIDE SEQUENCE [LARGE SCALE GENOMIC DNA]</scope>
    <source>
        <strain evidence="2 3">Tbo3840</strain>
    </source>
</reference>
<evidence type="ECO:0000313" key="2">
    <source>
        <dbReference type="EMBL" id="PUU83587.1"/>
    </source>
</evidence>
<evidence type="ECO:0000259" key="1">
    <source>
        <dbReference type="Pfam" id="PF12776"/>
    </source>
</evidence>
<dbReference type="STRING" id="42251.A0A2T7A781"/>
<sequence length="185" mass="20780">MGKLKWSDSTTQTLLKTLYEQALQGEKAENGFKQKAWIAARVALKDSHDIELETTPLKSKWSNEAGSKKYREVEDEEKEDEVEDDIVETKQWEGSRRGIRREQKSAGMAIAQALDRIGTTAQSIQQSKTELAIEKLQAEYGSTLSAEDMVKGLRLMESEVKASVFIALQGGVARDIWLAETLNQM</sequence>
<dbReference type="Pfam" id="PF12776">
    <property type="entry name" value="Myb_DNA-bind_3"/>
    <property type="match status" value="1"/>
</dbReference>
<keyword evidence="3" id="KW-1185">Reference proteome</keyword>
<dbReference type="OrthoDB" id="5430673at2759"/>
<feature type="domain" description="Myb/SANT-like" evidence="1">
    <location>
        <begin position="5"/>
        <end position="81"/>
    </location>
</feature>
<evidence type="ECO:0000313" key="3">
    <source>
        <dbReference type="Proteomes" id="UP000244722"/>
    </source>
</evidence>
<name>A0A2T7A781_TUBBO</name>
<gene>
    <name evidence="2" type="ORF">B9Z19DRAFT_1118939</name>
</gene>
<proteinExistence type="predicted"/>
<dbReference type="EMBL" id="NESQ01000009">
    <property type="protein sequence ID" value="PUU83587.1"/>
    <property type="molecule type" value="Genomic_DNA"/>
</dbReference>
<comment type="caution">
    <text evidence="2">The sequence shown here is derived from an EMBL/GenBank/DDBJ whole genome shotgun (WGS) entry which is preliminary data.</text>
</comment>
<organism evidence="2 3">
    <name type="scientific">Tuber borchii</name>
    <name type="common">White truffle</name>
    <dbReference type="NCBI Taxonomy" id="42251"/>
    <lineage>
        <taxon>Eukaryota</taxon>
        <taxon>Fungi</taxon>
        <taxon>Dikarya</taxon>
        <taxon>Ascomycota</taxon>
        <taxon>Pezizomycotina</taxon>
        <taxon>Pezizomycetes</taxon>
        <taxon>Pezizales</taxon>
        <taxon>Tuberaceae</taxon>
        <taxon>Tuber</taxon>
    </lineage>
</organism>